<dbReference type="Pfam" id="PF13759">
    <property type="entry name" value="2OG-FeII_Oxy_5"/>
    <property type="match status" value="1"/>
</dbReference>
<dbReference type="AlphaFoldDB" id="A0A382TXZ4"/>
<name>A0A382TXZ4_9ZZZZ</name>
<dbReference type="EMBL" id="UINC01139996">
    <property type="protein sequence ID" value="SVD26883.1"/>
    <property type="molecule type" value="Genomic_DNA"/>
</dbReference>
<sequence length="218" mass="25699">MKPVKIDNPNNTYAPCKGEYHQMFPTPIFQGKLNLNHKEIAQHCRDVVTRCEKGNPETEYTTYFDNDLREETHNQPWYNSFANRMKDSYIQFIRDMWYIPTSDINRHNIHLFTWVNVYNEPHQHETHNHVKSRLSGTYYVSTDNSSEPIKFFNPNMSSVFGHSGNDDKMNYTEQFEGAGTPGGMTDLEFRPQNGDFMLWPSYLLHTVPMAKARDNYER</sequence>
<gene>
    <name evidence="1" type="ORF">METZ01_LOCUS379737</name>
</gene>
<proteinExistence type="predicted"/>
<evidence type="ECO:0000313" key="1">
    <source>
        <dbReference type="EMBL" id="SVD26883.1"/>
    </source>
</evidence>
<dbReference type="Gene3D" id="2.60.120.620">
    <property type="entry name" value="q2cbj1_9rhob like domain"/>
    <property type="match status" value="1"/>
</dbReference>
<reference evidence="1" key="1">
    <citation type="submission" date="2018-05" db="EMBL/GenBank/DDBJ databases">
        <authorList>
            <person name="Lanie J.A."/>
            <person name="Ng W.-L."/>
            <person name="Kazmierczak K.M."/>
            <person name="Andrzejewski T.M."/>
            <person name="Davidsen T.M."/>
            <person name="Wayne K.J."/>
            <person name="Tettelin H."/>
            <person name="Glass J.I."/>
            <person name="Rusch D."/>
            <person name="Podicherti R."/>
            <person name="Tsui H.-C.T."/>
            <person name="Winkler M.E."/>
        </authorList>
    </citation>
    <scope>NUCLEOTIDE SEQUENCE</scope>
</reference>
<feature type="non-terminal residue" evidence="1">
    <location>
        <position position="218"/>
    </location>
</feature>
<accession>A0A382TXZ4</accession>
<dbReference type="InterPro" id="IPR012668">
    <property type="entry name" value="CHP02466"/>
</dbReference>
<evidence type="ECO:0008006" key="2">
    <source>
        <dbReference type="Google" id="ProtNLM"/>
    </source>
</evidence>
<organism evidence="1">
    <name type="scientific">marine metagenome</name>
    <dbReference type="NCBI Taxonomy" id="408172"/>
    <lineage>
        <taxon>unclassified sequences</taxon>
        <taxon>metagenomes</taxon>
        <taxon>ecological metagenomes</taxon>
    </lineage>
</organism>
<dbReference type="NCBIfam" id="TIGR02466">
    <property type="entry name" value="TIGR02466 family protein"/>
    <property type="match status" value="1"/>
</dbReference>
<protein>
    <recommendedName>
        <fullName evidence="2">Prolyl 4-hydroxylase alpha subunit Fe(2+) 2OG dioxygenase domain-containing protein</fullName>
    </recommendedName>
</protein>